<keyword evidence="5 7" id="KW-1133">Transmembrane helix</keyword>
<evidence type="ECO:0000313" key="9">
    <source>
        <dbReference type="EMBL" id="PYI67876.1"/>
    </source>
</evidence>
<comment type="subcellular location">
    <subcellularLocation>
        <location evidence="1">Cell membrane</location>
        <topology evidence="1">Multi-pass membrane protein</topology>
    </subcellularLocation>
</comment>
<proteinExistence type="inferred from homology"/>
<keyword evidence="3" id="KW-1003">Cell membrane</keyword>
<evidence type="ECO:0000256" key="1">
    <source>
        <dbReference type="ARBA" id="ARBA00004651"/>
    </source>
</evidence>
<sequence>MPIDLALVLDLLGCSFFAVSGSLLAVRKGFDLVGSVLLGSLVGLGGGVLRDLILNAGPPAAFSNPIYLAAPLLAAAVVYLLAGRVERVSRLVLPFDAGGLALFCITGTLKALDAGMNPAAAILLGVTTAVGGGILRDVTANRVPHVFDPKDLYAIPALLGAAMAAGLWYLGWLNLVTGSIAAAMVFSLRMLTLRFHWHAPLAARSWAIPRFRRG</sequence>
<keyword evidence="4 7" id="KW-0812">Transmembrane</keyword>
<evidence type="ECO:0000256" key="3">
    <source>
        <dbReference type="ARBA" id="ARBA00022475"/>
    </source>
</evidence>
<feature type="transmembrane region" description="Helical" evidence="7">
    <location>
        <begin position="91"/>
        <end position="112"/>
    </location>
</feature>
<feature type="transmembrane region" description="Helical" evidence="7">
    <location>
        <begin position="32"/>
        <end position="53"/>
    </location>
</feature>
<evidence type="ECO:0000256" key="4">
    <source>
        <dbReference type="ARBA" id="ARBA00022692"/>
    </source>
</evidence>
<feature type="transmembrane region" description="Helical" evidence="7">
    <location>
        <begin position="151"/>
        <end position="170"/>
    </location>
</feature>
<accession>A0A2V5LZ65</accession>
<dbReference type="PANTHER" id="PTHR30506">
    <property type="entry name" value="INNER MEMBRANE PROTEIN"/>
    <property type="match status" value="1"/>
</dbReference>
<dbReference type="InterPro" id="IPR005115">
    <property type="entry name" value="Gly_transporter"/>
</dbReference>
<protein>
    <recommendedName>
        <fullName evidence="8">Glycine transporter domain-containing protein</fullName>
    </recommendedName>
</protein>
<dbReference type="OrthoDB" id="9791874at2"/>
<dbReference type="RefSeq" id="WP_110500551.1">
    <property type="nucleotide sequence ID" value="NZ_QJVD01000007.1"/>
</dbReference>
<keyword evidence="10" id="KW-1185">Reference proteome</keyword>
<dbReference type="AlphaFoldDB" id="A0A2V5LZ65"/>
<evidence type="ECO:0000256" key="7">
    <source>
        <dbReference type="SAM" id="Phobius"/>
    </source>
</evidence>
<dbReference type="Proteomes" id="UP000247832">
    <property type="component" value="Unassembled WGS sequence"/>
</dbReference>
<name>A0A2V5LZ65_9MICC</name>
<dbReference type="Pfam" id="PF03458">
    <property type="entry name" value="Gly_transporter"/>
    <property type="match status" value="2"/>
</dbReference>
<evidence type="ECO:0000256" key="6">
    <source>
        <dbReference type="ARBA" id="ARBA00023136"/>
    </source>
</evidence>
<evidence type="ECO:0000256" key="2">
    <source>
        <dbReference type="ARBA" id="ARBA00008193"/>
    </source>
</evidence>
<organism evidence="9 10">
    <name type="scientific">Arthrobacter livingstonensis</name>
    <dbReference type="NCBI Taxonomy" id="670078"/>
    <lineage>
        <taxon>Bacteria</taxon>
        <taxon>Bacillati</taxon>
        <taxon>Actinomycetota</taxon>
        <taxon>Actinomycetes</taxon>
        <taxon>Micrococcales</taxon>
        <taxon>Micrococcaceae</taxon>
        <taxon>Arthrobacter</taxon>
    </lineage>
</organism>
<evidence type="ECO:0000256" key="5">
    <source>
        <dbReference type="ARBA" id="ARBA00022989"/>
    </source>
</evidence>
<dbReference type="PANTHER" id="PTHR30506:SF3">
    <property type="entry name" value="UPF0126 INNER MEMBRANE PROTEIN YADS-RELATED"/>
    <property type="match status" value="1"/>
</dbReference>
<dbReference type="EMBL" id="QJVD01000007">
    <property type="protein sequence ID" value="PYI67876.1"/>
    <property type="molecule type" value="Genomic_DNA"/>
</dbReference>
<comment type="similarity">
    <text evidence="2">Belongs to the UPF0126 family.</text>
</comment>
<evidence type="ECO:0000259" key="8">
    <source>
        <dbReference type="Pfam" id="PF03458"/>
    </source>
</evidence>
<feature type="domain" description="Glycine transporter" evidence="8">
    <location>
        <begin position="8"/>
        <end position="81"/>
    </location>
</feature>
<gene>
    <name evidence="9" type="ORF">CVV68_08415</name>
</gene>
<comment type="caution">
    <text evidence="9">The sequence shown here is derived from an EMBL/GenBank/DDBJ whole genome shotgun (WGS) entry which is preliminary data.</text>
</comment>
<dbReference type="GO" id="GO:0005886">
    <property type="term" value="C:plasma membrane"/>
    <property type="evidence" value="ECO:0007669"/>
    <property type="project" value="UniProtKB-SubCell"/>
</dbReference>
<feature type="transmembrane region" description="Helical" evidence="7">
    <location>
        <begin position="65"/>
        <end position="82"/>
    </location>
</feature>
<keyword evidence="6 7" id="KW-0472">Membrane</keyword>
<feature type="domain" description="Glycine transporter" evidence="8">
    <location>
        <begin position="95"/>
        <end position="168"/>
    </location>
</feature>
<feature type="transmembrane region" description="Helical" evidence="7">
    <location>
        <begin position="6"/>
        <end position="25"/>
    </location>
</feature>
<reference evidence="9 10" key="1">
    <citation type="submission" date="2018-05" db="EMBL/GenBank/DDBJ databases">
        <title>Genetic diversity of glacier-inhabiting Cryobacterium bacteria in China and description of Cryobacterium mengkeensis sp. nov. and Arthrobacter glacialis sp. nov.</title>
        <authorList>
            <person name="Liu Q."/>
            <person name="Xin Y.-H."/>
        </authorList>
    </citation>
    <scope>NUCLEOTIDE SEQUENCE [LARGE SCALE GENOMIC DNA]</scope>
    <source>
        <strain evidence="9 10">LI2</strain>
    </source>
</reference>
<evidence type="ECO:0000313" key="10">
    <source>
        <dbReference type="Proteomes" id="UP000247832"/>
    </source>
</evidence>